<keyword evidence="1" id="KW-0472">Membrane</keyword>
<dbReference type="EMBL" id="QYTW02000006">
    <property type="protein sequence ID" value="RST60094.1"/>
    <property type="molecule type" value="Genomic_DNA"/>
</dbReference>
<protein>
    <submittedName>
        <fullName evidence="2">Uncharacterized protein</fullName>
    </submittedName>
</protein>
<gene>
    <name evidence="2" type="ORF">D5F11_008495</name>
</gene>
<name>A0A429X9K8_SIMTE</name>
<evidence type="ECO:0000256" key="1">
    <source>
        <dbReference type="SAM" id="Phobius"/>
    </source>
</evidence>
<evidence type="ECO:0000313" key="3">
    <source>
        <dbReference type="Proteomes" id="UP000287296"/>
    </source>
</evidence>
<feature type="transmembrane region" description="Helical" evidence="1">
    <location>
        <begin position="29"/>
        <end position="48"/>
    </location>
</feature>
<feature type="transmembrane region" description="Helical" evidence="1">
    <location>
        <begin position="110"/>
        <end position="128"/>
    </location>
</feature>
<dbReference type="OrthoDB" id="2869408at2"/>
<dbReference type="RefSeq" id="WP_126646531.1">
    <property type="nucleotide sequence ID" value="NZ_QYTW02000006.1"/>
</dbReference>
<keyword evidence="1" id="KW-1133">Transmembrane helix</keyword>
<accession>A0A429X9K8</accession>
<dbReference type="AlphaFoldDB" id="A0A429X9K8"/>
<sequence length="247" mass="27219">MEKCSVILQQIEELNVILMKGRFLDLDLLVVYFLGLLLGTVVFALTFYFSKEMDNGKRNAIPLVIGILVILGGLLIGGFEGMPISLMGAGIFSLSLLLLIAGKRILVRKAIVVLAVLIPLGVFSYTALSSFNNTEFVVAAKDGNFSPDINKYYDHLQENTDVKGFKIFNSYEDEKAIVLSLGGEKKGNNIELVGVEKRGQRIDVTVRTFENKSTENNPTILIFASKLKNDNILSVKDTDGTVYNSLE</sequence>
<feature type="transmembrane region" description="Helical" evidence="1">
    <location>
        <begin position="60"/>
        <end position="78"/>
    </location>
</feature>
<dbReference type="Proteomes" id="UP000287296">
    <property type="component" value="Unassembled WGS sequence"/>
</dbReference>
<keyword evidence="1" id="KW-0812">Transmembrane</keyword>
<proteinExistence type="predicted"/>
<organism evidence="2 3">
    <name type="scientific">Siminovitchia terrae</name>
    <name type="common">Bacillus terrae</name>
    <dbReference type="NCBI Taxonomy" id="1914933"/>
    <lineage>
        <taxon>Bacteria</taxon>
        <taxon>Bacillati</taxon>
        <taxon>Bacillota</taxon>
        <taxon>Bacilli</taxon>
        <taxon>Bacillales</taxon>
        <taxon>Bacillaceae</taxon>
        <taxon>Siminovitchia</taxon>
    </lineage>
</organism>
<reference evidence="2 3" key="1">
    <citation type="submission" date="2018-12" db="EMBL/GenBank/DDBJ databases">
        <authorList>
            <person name="Sun L."/>
            <person name="Chen Z."/>
        </authorList>
    </citation>
    <scope>NUCLEOTIDE SEQUENCE [LARGE SCALE GENOMIC DNA]</scope>
    <source>
        <strain evidence="2 3">LMG 29736</strain>
    </source>
</reference>
<feature type="transmembrane region" description="Helical" evidence="1">
    <location>
        <begin position="84"/>
        <end position="101"/>
    </location>
</feature>
<comment type="caution">
    <text evidence="2">The sequence shown here is derived from an EMBL/GenBank/DDBJ whole genome shotgun (WGS) entry which is preliminary data.</text>
</comment>
<evidence type="ECO:0000313" key="2">
    <source>
        <dbReference type="EMBL" id="RST60094.1"/>
    </source>
</evidence>